<keyword evidence="2" id="KW-1133">Transmembrane helix</keyword>
<keyword evidence="2" id="KW-0812">Transmembrane</keyword>
<gene>
    <name evidence="3" type="primary">RAD50_4</name>
    <name evidence="3" type="ORF">CFP56_016057</name>
</gene>
<organism evidence="3 4">
    <name type="scientific">Quercus suber</name>
    <name type="common">Cork oak</name>
    <dbReference type="NCBI Taxonomy" id="58331"/>
    <lineage>
        <taxon>Eukaryota</taxon>
        <taxon>Viridiplantae</taxon>
        <taxon>Streptophyta</taxon>
        <taxon>Embryophyta</taxon>
        <taxon>Tracheophyta</taxon>
        <taxon>Spermatophyta</taxon>
        <taxon>Magnoliopsida</taxon>
        <taxon>eudicotyledons</taxon>
        <taxon>Gunneridae</taxon>
        <taxon>Pentapetalae</taxon>
        <taxon>rosids</taxon>
        <taxon>fabids</taxon>
        <taxon>Fagales</taxon>
        <taxon>Fagaceae</taxon>
        <taxon>Quercus</taxon>
    </lineage>
</organism>
<proteinExistence type="predicted"/>
<accession>A0AAW0KNP8</accession>
<evidence type="ECO:0000313" key="4">
    <source>
        <dbReference type="Proteomes" id="UP000237347"/>
    </source>
</evidence>
<evidence type="ECO:0000256" key="2">
    <source>
        <dbReference type="SAM" id="Phobius"/>
    </source>
</evidence>
<feature type="transmembrane region" description="Helical" evidence="2">
    <location>
        <begin position="12"/>
        <end position="35"/>
    </location>
</feature>
<dbReference type="Proteomes" id="UP000237347">
    <property type="component" value="Unassembled WGS sequence"/>
</dbReference>
<evidence type="ECO:0000313" key="3">
    <source>
        <dbReference type="EMBL" id="KAK7840962.1"/>
    </source>
</evidence>
<dbReference type="EMBL" id="PKMF04000251">
    <property type="protein sequence ID" value="KAK7840962.1"/>
    <property type="molecule type" value="Genomic_DNA"/>
</dbReference>
<dbReference type="AlphaFoldDB" id="A0AAW0KNP8"/>
<sequence>MGGFGSSDGLPALVLGLGLAMGLGRAMGCLGLAMGRAMGRLGRAMGRAMGRGGPDSTGKHDAPVNVRKKKQIQHCSWYAVMFDPFERVARAHHVCPCCECPLSQEEEDEFVKKVGLFHH</sequence>
<protein>
    <submittedName>
        <fullName evidence="3">Dna repair protein rad50</fullName>
    </submittedName>
</protein>
<keyword evidence="2" id="KW-0472">Membrane</keyword>
<feature type="region of interest" description="Disordered" evidence="1">
    <location>
        <begin position="45"/>
        <end position="65"/>
    </location>
</feature>
<name>A0AAW0KNP8_QUESU</name>
<evidence type="ECO:0000256" key="1">
    <source>
        <dbReference type="SAM" id="MobiDB-lite"/>
    </source>
</evidence>
<keyword evidence="4" id="KW-1185">Reference proteome</keyword>
<reference evidence="3 4" key="1">
    <citation type="journal article" date="2018" name="Sci. Data">
        <title>The draft genome sequence of cork oak.</title>
        <authorList>
            <person name="Ramos A.M."/>
            <person name="Usie A."/>
            <person name="Barbosa P."/>
            <person name="Barros P.M."/>
            <person name="Capote T."/>
            <person name="Chaves I."/>
            <person name="Simoes F."/>
            <person name="Abreu I."/>
            <person name="Carrasquinho I."/>
            <person name="Faro C."/>
            <person name="Guimaraes J.B."/>
            <person name="Mendonca D."/>
            <person name="Nobrega F."/>
            <person name="Rodrigues L."/>
            <person name="Saibo N.J.M."/>
            <person name="Varela M.C."/>
            <person name="Egas C."/>
            <person name="Matos J."/>
            <person name="Miguel C.M."/>
            <person name="Oliveira M.M."/>
            <person name="Ricardo C.P."/>
            <person name="Goncalves S."/>
        </authorList>
    </citation>
    <scope>NUCLEOTIDE SEQUENCE [LARGE SCALE GENOMIC DNA]</scope>
    <source>
        <strain evidence="4">cv. HL8</strain>
    </source>
</reference>
<comment type="caution">
    <text evidence="3">The sequence shown here is derived from an EMBL/GenBank/DDBJ whole genome shotgun (WGS) entry which is preliminary data.</text>
</comment>